<dbReference type="AlphaFoldDB" id="A0A9P6ET33"/>
<dbReference type="OrthoDB" id="435402at2759"/>
<evidence type="ECO:0000256" key="1">
    <source>
        <dbReference type="SAM" id="MobiDB-lite"/>
    </source>
</evidence>
<feature type="compositionally biased region" description="Acidic residues" evidence="1">
    <location>
        <begin position="222"/>
        <end position="232"/>
    </location>
</feature>
<proteinExistence type="predicted"/>
<comment type="caution">
    <text evidence="2">The sequence shown here is derived from an EMBL/GenBank/DDBJ whole genome shotgun (WGS) entry which is preliminary data.</text>
</comment>
<name>A0A9P6ET33_9AGAR</name>
<feature type="region of interest" description="Disordered" evidence="1">
    <location>
        <begin position="222"/>
        <end position="293"/>
    </location>
</feature>
<accession>A0A9P6ET33</accession>
<sequence>MASTEKPKYPPFPAVPPNVAIIPFSDFKESGIRIFGLPFGEDLSNDEDEGVEVDGLGIPTVPLRVPHNTDECKTNTRRKGQTESDIRRKEKDAREKGKGDRKKKEAEEKEKTKDKDLLKNMNPIERAQELKRRRILLFAKKEWYDQWKEGEDLRGTKVYDPNSSIIDRIHLASTEFRTGRTWPPSTTRVGYLWDQFRLFAGLLGSPPIWYRTDLQQEPEDVLDDTADYDDDPTSVSPYQSKPSERAMGHKATVISDDEFEGDDESEIRDSTDTNKQKDPQLTNADPPEQKRKRIPARTPYALHNFEPVPVSSDAQLKALIRLASLRKHTKLLAFLSDPEQSVKVFLSWYTRKEGLVWSPAHLNALPRLLVFFLELLIRTKAMPESERSLRRAVEVAKQAVDEIPKTGRLCRNLPDNLGVGCRAIWDVQWAEEPFKFTRDIFAEDPEKEEAAKKFEEDLKANNVQVLSADNIIPPPLKFDTDDEKEGAEESVIATPAASQPEISIQVMSPTSPGFVEPDSPSYFEKVAPSTSVKEEKREVAESTVLPSVFNETSEPSQPPTSLPTYPFAESVGPKPHNKYDTNYWRWNTDRPTTASAAAQEEEALLSGWDPPCVQPLIHLFGMSVFPLQYEPGLAERSTRRVRAVIAPGEKVREKDNRKDQDKESTKKLEEWMERKWRGVQEEMLDKLTRVVLEPWNSFDDGGCADDHRIPKVQIPERMRKTDEEREGGLGRGDHESTSRVNASTVDGHDPNKDTIVVLMEPRIGEQVSVGMGLSGTWVQIVRKRHEGGDQSIRGGHRGRGRGRGRGGPPVSETLVQEEDSTPAQNTDDNTVLSSPAPDDPPVSHGPVDRGGRVRGRGRGGPGRGRHTNGGAHIQREFVFWYVEELFMAIPSFWTVGEEEEPLRLPDDAGEQDDDEFSDDFED</sequence>
<feature type="compositionally biased region" description="Basic and acidic residues" evidence="1">
    <location>
        <begin position="716"/>
        <end position="737"/>
    </location>
</feature>
<feature type="compositionally biased region" description="Acidic residues" evidence="1">
    <location>
        <begin position="43"/>
        <end position="52"/>
    </location>
</feature>
<feature type="region of interest" description="Disordered" evidence="1">
    <location>
        <begin position="41"/>
        <end position="119"/>
    </location>
</feature>
<feature type="region of interest" description="Disordered" evidence="1">
    <location>
        <begin position="533"/>
        <end position="561"/>
    </location>
</feature>
<protein>
    <submittedName>
        <fullName evidence="2">Uncharacterized protein</fullName>
    </submittedName>
</protein>
<feature type="compositionally biased region" description="Basic residues" evidence="1">
    <location>
        <begin position="794"/>
        <end position="804"/>
    </location>
</feature>
<organism evidence="2 3">
    <name type="scientific">Crepidotus variabilis</name>
    <dbReference type="NCBI Taxonomy" id="179855"/>
    <lineage>
        <taxon>Eukaryota</taxon>
        <taxon>Fungi</taxon>
        <taxon>Dikarya</taxon>
        <taxon>Basidiomycota</taxon>
        <taxon>Agaricomycotina</taxon>
        <taxon>Agaricomycetes</taxon>
        <taxon>Agaricomycetidae</taxon>
        <taxon>Agaricales</taxon>
        <taxon>Agaricineae</taxon>
        <taxon>Crepidotaceae</taxon>
        <taxon>Crepidotus</taxon>
    </lineage>
</organism>
<feature type="compositionally biased region" description="Acidic residues" evidence="1">
    <location>
        <begin position="255"/>
        <end position="266"/>
    </location>
</feature>
<evidence type="ECO:0000313" key="2">
    <source>
        <dbReference type="EMBL" id="KAF9534652.1"/>
    </source>
</evidence>
<feature type="compositionally biased region" description="Basic and acidic residues" evidence="1">
    <location>
        <begin position="267"/>
        <end position="278"/>
    </location>
</feature>
<evidence type="ECO:0000313" key="3">
    <source>
        <dbReference type="Proteomes" id="UP000807306"/>
    </source>
</evidence>
<feature type="compositionally biased region" description="Acidic residues" evidence="1">
    <location>
        <begin position="907"/>
        <end position="922"/>
    </location>
</feature>
<feature type="region of interest" description="Disordered" evidence="1">
    <location>
        <begin position="716"/>
        <end position="751"/>
    </location>
</feature>
<gene>
    <name evidence="2" type="ORF">CPB83DRAFT_901623</name>
</gene>
<reference evidence="2" key="1">
    <citation type="submission" date="2020-11" db="EMBL/GenBank/DDBJ databases">
        <authorList>
            <consortium name="DOE Joint Genome Institute"/>
            <person name="Ahrendt S."/>
            <person name="Riley R."/>
            <person name="Andreopoulos W."/>
            <person name="Labutti K."/>
            <person name="Pangilinan J."/>
            <person name="Ruiz-Duenas F.J."/>
            <person name="Barrasa J.M."/>
            <person name="Sanchez-Garcia M."/>
            <person name="Camarero S."/>
            <person name="Miyauchi S."/>
            <person name="Serrano A."/>
            <person name="Linde D."/>
            <person name="Babiker R."/>
            <person name="Drula E."/>
            <person name="Ayuso-Fernandez I."/>
            <person name="Pacheco R."/>
            <person name="Padilla G."/>
            <person name="Ferreira P."/>
            <person name="Barriuso J."/>
            <person name="Kellner H."/>
            <person name="Castanera R."/>
            <person name="Alfaro M."/>
            <person name="Ramirez L."/>
            <person name="Pisabarro A.G."/>
            <person name="Kuo A."/>
            <person name="Tritt A."/>
            <person name="Lipzen A."/>
            <person name="He G."/>
            <person name="Yan M."/>
            <person name="Ng V."/>
            <person name="Cullen D."/>
            <person name="Martin F."/>
            <person name="Rosso M.-N."/>
            <person name="Henrissat B."/>
            <person name="Hibbett D."/>
            <person name="Martinez A.T."/>
            <person name="Grigoriev I.V."/>
        </authorList>
    </citation>
    <scope>NUCLEOTIDE SEQUENCE</scope>
    <source>
        <strain evidence="2">CBS 506.95</strain>
    </source>
</reference>
<keyword evidence="3" id="KW-1185">Reference proteome</keyword>
<dbReference type="Proteomes" id="UP000807306">
    <property type="component" value="Unassembled WGS sequence"/>
</dbReference>
<dbReference type="EMBL" id="MU157825">
    <property type="protein sequence ID" value="KAF9534652.1"/>
    <property type="molecule type" value="Genomic_DNA"/>
</dbReference>
<feature type="region of interest" description="Disordered" evidence="1">
    <location>
        <begin position="784"/>
        <end position="869"/>
    </location>
</feature>
<feature type="compositionally biased region" description="Basic and acidic residues" evidence="1">
    <location>
        <begin position="67"/>
        <end position="118"/>
    </location>
</feature>
<feature type="compositionally biased region" description="Polar residues" evidence="1">
    <location>
        <begin position="821"/>
        <end position="833"/>
    </location>
</feature>
<feature type="region of interest" description="Disordered" evidence="1">
    <location>
        <begin position="898"/>
        <end position="922"/>
    </location>
</feature>